<comment type="similarity">
    <text evidence="1">Belongs to the P-Pant transferase superfamily. Gsp/Sfp/HetI/AcpT family.</text>
</comment>
<evidence type="ECO:0000259" key="4">
    <source>
        <dbReference type="Pfam" id="PF22624"/>
    </source>
</evidence>
<dbReference type="Pfam" id="PF01648">
    <property type="entry name" value="ACPS"/>
    <property type="match status" value="1"/>
</dbReference>
<keyword evidence="2 5" id="KW-0808">Transferase</keyword>
<dbReference type="GO" id="GO:0008897">
    <property type="term" value="F:holo-[acyl-carrier-protein] synthase activity"/>
    <property type="evidence" value="ECO:0007669"/>
    <property type="project" value="InterPro"/>
</dbReference>
<comment type="caution">
    <text evidence="5">The sequence shown here is derived from an EMBL/GenBank/DDBJ whole genome shotgun (WGS) entry which is preliminary data.</text>
</comment>
<dbReference type="EMBL" id="JACIJP010000001">
    <property type="protein sequence ID" value="MBB6122877.1"/>
    <property type="molecule type" value="Genomic_DNA"/>
</dbReference>
<dbReference type="InterPro" id="IPR055066">
    <property type="entry name" value="AASDHPPT_N"/>
</dbReference>
<reference evidence="5 6" key="1">
    <citation type="submission" date="2020-08" db="EMBL/GenBank/DDBJ databases">
        <title>Genomic Encyclopedia of Type Strains, Phase IV (KMG-IV): sequencing the most valuable type-strain genomes for metagenomic binning, comparative biology and taxonomic classification.</title>
        <authorList>
            <person name="Goeker M."/>
        </authorList>
    </citation>
    <scope>NUCLEOTIDE SEQUENCE [LARGE SCALE GENOMIC DNA]</scope>
    <source>
        <strain evidence="5 6">DSM 102255</strain>
    </source>
</reference>
<dbReference type="InterPro" id="IPR037143">
    <property type="entry name" value="4-PPantetheinyl_Trfase_dom_sf"/>
</dbReference>
<evidence type="ECO:0000313" key="6">
    <source>
        <dbReference type="Proteomes" id="UP000552700"/>
    </source>
</evidence>
<organism evidence="5 6">
    <name type="scientific">Sphingobium subterraneum</name>
    <dbReference type="NCBI Taxonomy" id="627688"/>
    <lineage>
        <taxon>Bacteria</taxon>
        <taxon>Pseudomonadati</taxon>
        <taxon>Pseudomonadota</taxon>
        <taxon>Alphaproteobacteria</taxon>
        <taxon>Sphingomonadales</taxon>
        <taxon>Sphingomonadaceae</taxon>
        <taxon>Sphingobium</taxon>
    </lineage>
</organism>
<evidence type="ECO:0000256" key="2">
    <source>
        <dbReference type="ARBA" id="ARBA00022679"/>
    </source>
</evidence>
<name>A0A841IW54_9SPHN</name>
<dbReference type="InterPro" id="IPR050559">
    <property type="entry name" value="P-Pant_transferase_sf"/>
</dbReference>
<dbReference type="EC" id="2.7.8.-" evidence="5"/>
<protein>
    <submittedName>
        <fullName evidence="5">4'-phosphopantetheinyl transferase</fullName>
        <ecNumber evidence="5">2.7.8.-</ecNumber>
    </submittedName>
</protein>
<dbReference type="GO" id="GO:0000287">
    <property type="term" value="F:magnesium ion binding"/>
    <property type="evidence" value="ECO:0007669"/>
    <property type="project" value="InterPro"/>
</dbReference>
<evidence type="ECO:0000256" key="1">
    <source>
        <dbReference type="ARBA" id="ARBA00010990"/>
    </source>
</evidence>
<keyword evidence="6" id="KW-1185">Reference proteome</keyword>
<dbReference type="GO" id="GO:0019878">
    <property type="term" value="P:lysine biosynthetic process via aminoadipic acid"/>
    <property type="evidence" value="ECO:0007669"/>
    <property type="project" value="TreeGrafter"/>
</dbReference>
<feature type="domain" description="4'-phosphopantetheinyl transferase N-terminal" evidence="4">
    <location>
        <begin position="24"/>
        <end position="105"/>
    </location>
</feature>
<dbReference type="GO" id="GO:0005829">
    <property type="term" value="C:cytosol"/>
    <property type="evidence" value="ECO:0007669"/>
    <property type="project" value="TreeGrafter"/>
</dbReference>
<gene>
    <name evidence="5" type="ORF">FHS92_000584</name>
</gene>
<dbReference type="PANTHER" id="PTHR12215:SF10">
    <property type="entry name" value="L-AMINOADIPATE-SEMIALDEHYDE DEHYDROGENASE-PHOSPHOPANTETHEINYL TRANSFERASE"/>
    <property type="match status" value="1"/>
</dbReference>
<dbReference type="Pfam" id="PF22624">
    <property type="entry name" value="AASDHPPT_N"/>
    <property type="match status" value="1"/>
</dbReference>
<dbReference type="Proteomes" id="UP000552700">
    <property type="component" value="Unassembled WGS sequence"/>
</dbReference>
<evidence type="ECO:0000313" key="5">
    <source>
        <dbReference type="EMBL" id="MBB6122877.1"/>
    </source>
</evidence>
<dbReference type="PANTHER" id="PTHR12215">
    <property type="entry name" value="PHOSPHOPANTETHEINE TRANSFERASE"/>
    <property type="match status" value="1"/>
</dbReference>
<dbReference type="SUPFAM" id="SSF56214">
    <property type="entry name" value="4'-phosphopantetheinyl transferase"/>
    <property type="match status" value="2"/>
</dbReference>
<proteinExistence type="inferred from homology"/>
<sequence length="263" mass="28792">MTQDVPHLWFWPSTDSEMLSVAVRAAAFLSAAERQRATRFMRQSDSWRFQASRIFLRTVLAHYTQTCPSQLNLTIEEGGKPVLCSSAVDDLSFSLSHCGSSVAVAVGCGVMLGVDIEGPPRVGLVETLARRYFAPREFCDIASLQGEDQIRQFLAYWTLKEAYGKAIGTGLSAGLRAQFDLSDPKGRIYKINPHGAPDPAWGFAQYEVGHQLCMSAAWKGGITLAKLSLFHVSVKISGQARRCLSAGDVTFATIPVNVPRFTD</sequence>
<dbReference type="Gene3D" id="3.90.470.20">
    <property type="entry name" value="4'-phosphopantetheinyl transferase domain"/>
    <property type="match status" value="2"/>
</dbReference>
<feature type="domain" description="4'-phosphopantetheinyl transferase" evidence="3">
    <location>
        <begin position="112"/>
        <end position="203"/>
    </location>
</feature>
<evidence type="ECO:0000259" key="3">
    <source>
        <dbReference type="Pfam" id="PF01648"/>
    </source>
</evidence>
<dbReference type="AlphaFoldDB" id="A0A841IW54"/>
<dbReference type="InterPro" id="IPR008278">
    <property type="entry name" value="4-PPantetheinyl_Trfase_dom"/>
</dbReference>
<accession>A0A841IW54</accession>